<organism evidence="1">
    <name type="scientific">Sesamum radiatum</name>
    <name type="common">Black benniseed</name>
    <dbReference type="NCBI Taxonomy" id="300843"/>
    <lineage>
        <taxon>Eukaryota</taxon>
        <taxon>Viridiplantae</taxon>
        <taxon>Streptophyta</taxon>
        <taxon>Embryophyta</taxon>
        <taxon>Tracheophyta</taxon>
        <taxon>Spermatophyta</taxon>
        <taxon>Magnoliopsida</taxon>
        <taxon>eudicotyledons</taxon>
        <taxon>Gunneridae</taxon>
        <taxon>Pentapetalae</taxon>
        <taxon>asterids</taxon>
        <taxon>lamiids</taxon>
        <taxon>Lamiales</taxon>
        <taxon>Pedaliaceae</taxon>
        <taxon>Sesamum</taxon>
    </lineage>
</organism>
<reference evidence="1" key="1">
    <citation type="submission" date="2020-06" db="EMBL/GenBank/DDBJ databases">
        <authorList>
            <person name="Li T."/>
            <person name="Hu X."/>
            <person name="Zhang T."/>
            <person name="Song X."/>
            <person name="Zhang H."/>
            <person name="Dai N."/>
            <person name="Sheng W."/>
            <person name="Hou X."/>
            <person name="Wei L."/>
        </authorList>
    </citation>
    <scope>NUCLEOTIDE SEQUENCE</scope>
    <source>
        <strain evidence="1">G02</strain>
        <tissue evidence="1">Leaf</tissue>
    </source>
</reference>
<proteinExistence type="predicted"/>
<dbReference type="EMBL" id="JACGWJ010000236">
    <property type="protein sequence ID" value="KAL0294022.1"/>
    <property type="molecule type" value="Genomic_DNA"/>
</dbReference>
<comment type="caution">
    <text evidence="1">The sequence shown here is derived from an EMBL/GenBank/DDBJ whole genome shotgun (WGS) entry which is preliminary data.</text>
</comment>
<gene>
    <name evidence="1" type="ORF">Sradi_6907600</name>
</gene>
<accession>A0AAW2JIH5</accession>
<reference evidence="1" key="2">
    <citation type="journal article" date="2024" name="Plant">
        <title>Genomic evolution and insights into agronomic trait innovations of Sesamum species.</title>
        <authorList>
            <person name="Miao H."/>
            <person name="Wang L."/>
            <person name="Qu L."/>
            <person name="Liu H."/>
            <person name="Sun Y."/>
            <person name="Le M."/>
            <person name="Wang Q."/>
            <person name="Wei S."/>
            <person name="Zheng Y."/>
            <person name="Lin W."/>
            <person name="Duan Y."/>
            <person name="Cao H."/>
            <person name="Xiong S."/>
            <person name="Wang X."/>
            <person name="Wei L."/>
            <person name="Li C."/>
            <person name="Ma Q."/>
            <person name="Ju M."/>
            <person name="Zhao R."/>
            <person name="Li G."/>
            <person name="Mu C."/>
            <person name="Tian Q."/>
            <person name="Mei H."/>
            <person name="Zhang T."/>
            <person name="Gao T."/>
            <person name="Zhang H."/>
        </authorList>
    </citation>
    <scope>NUCLEOTIDE SEQUENCE</scope>
    <source>
        <strain evidence="1">G02</strain>
    </source>
</reference>
<dbReference type="AlphaFoldDB" id="A0AAW2JIH5"/>
<name>A0AAW2JIH5_SESRA</name>
<evidence type="ECO:0000313" key="1">
    <source>
        <dbReference type="EMBL" id="KAL0294022.1"/>
    </source>
</evidence>
<protein>
    <submittedName>
        <fullName evidence="1">Retrovirus-related Pol polyprotein from transposon TNT 1-94</fullName>
    </submittedName>
</protein>
<sequence length="118" mass="13638">MLSTQFFMKRLVEASYIFGIKIFRNRSKRMLGMTQNSYVEKVLQKVQDGTLQKRFLPMRHWVRLSKSPKTDEELKRMLDIPYALAVGIIQYAAQCTRPNVTCALSVTSIYQACARGAR</sequence>